<dbReference type="GO" id="GO:0009252">
    <property type="term" value="P:peptidoglycan biosynthetic process"/>
    <property type="evidence" value="ECO:0007669"/>
    <property type="project" value="UniProtKB-KW"/>
</dbReference>
<evidence type="ECO:0000256" key="3">
    <source>
        <dbReference type="ARBA" id="ARBA00022679"/>
    </source>
</evidence>
<gene>
    <name evidence="17" type="ORF">COX26_02125</name>
</gene>
<keyword evidence="8 16" id="KW-0472">Membrane</keyword>
<comment type="subcellular location">
    <subcellularLocation>
        <location evidence="1">Membrane</location>
        <topology evidence="1">Multi-pass membrane protein</topology>
    </subcellularLocation>
</comment>
<keyword evidence="5" id="KW-0133">Cell shape</keyword>
<evidence type="ECO:0000256" key="14">
    <source>
        <dbReference type="ARBA" id="ARBA00044770"/>
    </source>
</evidence>
<dbReference type="EMBL" id="PCRZ01000035">
    <property type="protein sequence ID" value="PIP29804.1"/>
    <property type="molecule type" value="Genomic_DNA"/>
</dbReference>
<name>A0A2G9Z9I7_9BACT</name>
<sequence length="203" mass="22629">MVKRFFGPRGKKPDTLFLCLLVFLTVFGLVMLTSASSDLAQAKFGESWYYLRHQLMNGFSIGLVGFLAGFFVYYRVWEKFSIPFLLFTLVLLALVWTPLGVHLKGGERWLSAGFFTFQPSELLKLSFLIYLASWFARSKTRSKSFFGGFVPFLMLVGAVMVLLIAQPSTATAIIIFAAAFLVYFVAGARFHFLAAAVLIAALG</sequence>
<dbReference type="GO" id="GO:0008955">
    <property type="term" value="F:peptidoglycan glycosyltransferase activity"/>
    <property type="evidence" value="ECO:0007669"/>
    <property type="project" value="UniProtKB-EC"/>
</dbReference>
<evidence type="ECO:0000256" key="2">
    <source>
        <dbReference type="ARBA" id="ARBA00022676"/>
    </source>
</evidence>
<evidence type="ECO:0000256" key="7">
    <source>
        <dbReference type="ARBA" id="ARBA00022989"/>
    </source>
</evidence>
<organism evidence="17 18">
    <name type="scientific">Candidatus Jorgensenbacteria bacterium CG23_combo_of_CG06-09_8_20_14_all_54_14</name>
    <dbReference type="NCBI Taxonomy" id="1974595"/>
    <lineage>
        <taxon>Bacteria</taxon>
        <taxon>Candidatus Joergenseniibacteriota</taxon>
    </lineage>
</organism>
<feature type="transmembrane region" description="Helical" evidence="16">
    <location>
        <begin position="58"/>
        <end position="77"/>
    </location>
</feature>
<comment type="caution">
    <text evidence="17">The sequence shown here is derived from an EMBL/GenBank/DDBJ whole genome shotgun (WGS) entry which is preliminary data.</text>
</comment>
<evidence type="ECO:0000256" key="8">
    <source>
        <dbReference type="ARBA" id="ARBA00023136"/>
    </source>
</evidence>
<evidence type="ECO:0000256" key="16">
    <source>
        <dbReference type="SAM" id="Phobius"/>
    </source>
</evidence>
<evidence type="ECO:0000256" key="5">
    <source>
        <dbReference type="ARBA" id="ARBA00022960"/>
    </source>
</evidence>
<evidence type="ECO:0000256" key="15">
    <source>
        <dbReference type="ARBA" id="ARBA00049902"/>
    </source>
</evidence>
<evidence type="ECO:0000256" key="9">
    <source>
        <dbReference type="ARBA" id="ARBA00032370"/>
    </source>
</evidence>
<feature type="transmembrane region" description="Helical" evidence="16">
    <location>
        <begin position="109"/>
        <end position="132"/>
    </location>
</feature>
<evidence type="ECO:0000256" key="6">
    <source>
        <dbReference type="ARBA" id="ARBA00022984"/>
    </source>
</evidence>
<dbReference type="EC" id="2.4.99.28" evidence="14"/>
<evidence type="ECO:0000256" key="4">
    <source>
        <dbReference type="ARBA" id="ARBA00022692"/>
    </source>
</evidence>
<evidence type="ECO:0000256" key="10">
    <source>
        <dbReference type="ARBA" id="ARBA00033270"/>
    </source>
</evidence>
<dbReference type="PANTHER" id="PTHR30474">
    <property type="entry name" value="CELL CYCLE PROTEIN"/>
    <property type="match status" value="1"/>
</dbReference>
<keyword evidence="6" id="KW-0573">Peptidoglycan synthesis</keyword>
<comment type="similarity">
    <text evidence="11">Belongs to the SEDS family. FtsW subfamily.</text>
</comment>
<dbReference type="GO" id="GO:0008360">
    <property type="term" value="P:regulation of cell shape"/>
    <property type="evidence" value="ECO:0007669"/>
    <property type="project" value="UniProtKB-KW"/>
</dbReference>
<protein>
    <recommendedName>
        <fullName evidence="12">Probable peptidoglycan glycosyltransferase FtsW</fullName>
        <ecNumber evidence="14">2.4.99.28</ecNumber>
    </recommendedName>
    <alternativeName>
        <fullName evidence="13">Cell division protein FtsW</fullName>
    </alternativeName>
    <alternativeName>
        <fullName evidence="10">Cell wall polymerase</fullName>
    </alternativeName>
    <alternativeName>
        <fullName evidence="9">Peptidoglycan polymerase</fullName>
    </alternativeName>
</protein>
<reference evidence="17 18" key="1">
    <citation type="submission" date="2017-09" db="EMBL/GenBank/DDBJ databases">
        <title>Depth-based differentiation of microbial function through sediment-hosted aquifers and enrichment of novel symbionts in the deep terrestrial subsurface.</title>
        <authorList>
            <person name="Probst A.J."/>
            <person name="Ladd B."/>
            <person name="Jarett J.K."/>
            <person name="Geller-Mcgrath D.E."/>
            <person name="Sieber C.M."/>
            <person name="Emerson J.B."/>
            <person name="Anantharaman K."/>
            <person name="Thomas B.C."/>
            <person name="Malmstrom R."/>
            <person name="Stieglmeier M."/>
            <person name="Klingl A."/>
            <person name="Woyke T."/>
            <person name="Ryan C.M."/>
            <person name="Banfield J.F."/>
        </authorList>
    </citation>
    <scope>NUCLEOTIDE SEQUENCE [LARGE SCALE GENOMIC DNA]</scope>
    <source>
        <strain evidence="17">CG23_combo_of_CG06-09_8_20_14_all_54_14</strain>
    </source>
</reference>
<dbReference type="Proteomes" id="UP000228812">
    <property type="component" value="Unassembled WGS sequence"/>
</dbReference>
<feature type="non-terminal residue" evidence="17">
    <location>
        <position position="203"/>
    </location>
</feature>
<dbReference type="Pfam" id="PF01098">
    <property type="entry name" value="FTSW_RODA_SPOVE"/>
    <property type="match status" value="1"/>
</dbReference>
<evidence type="ECO:0000256" key="11">
    <source>
        <dbReference type="ARBA" id="ARBA00038053"/>
    </source>
</evidence>
<evidence type="ECO:0000256" key="13">
    <source>
        <dbReference type="ARBA" id="ARBA00041418"/>
    </source>
</evidence>
<evidence type="ECO:0000256" key="12">
    <source>
        <dbReference type="ARBA" id="ARBA00041185"/>
    </source>
</evidence>
<keyword evidence="4 16" id="KW-0812">Transmembrane</keyword>
<keyword evidence="3" id="KW-0808">Transferase</keyword>
<feature type="transmembrane region" description="Helical" evidence="16">
    <location>
        <begin position="171"/>
        <end position="202"/>
    </location>
</feature>
<keyword evidence="2" id="KW-0328">Glycosyltransferase</keyword>
<proteinExistence type="inferred from homology"/>
<comment type="catalytic activity">
    <reaction evidence="15">
        <text>[GlcNAc-(1-&gt;4)-Mur2Ac(oyl-L-Ala-gamma-D-Glu-L-Lys-D-Ala-D-Ala)](n)-di-trans,octa-cis-undecaprenyl diphosphate + beta-D-GlcNAc-(1-&gt;4)-Mur2Ac(oyl-L-Ala-gamma-D-Glu-L-Lys-D-Ala-D-Ala)-di-trans,octa-cis-undecaprenyl diphosphate = [GlcNAc-(1-&gt;4)-Mur2Ac(oyl-L-Ala-gamma-D-Glu-L-Lys-D-Ala-D-Ala)](n+1)-di-trans,octa-cis-undecaprenyl diphosphate + di-trans,octa-cis-undecaprenyl diphosphate + H(+)</text>
        <dbReference type="Rhea" id="RHEA:23708"/>
        <dbReference type="Rhea" id="RHEA-COMP:9602"/>
        <dbReference type="Rhea" id="RHEA-COMP:9603"/>
        <dbReference type="ChEBI" id="CHEBI:15378"/>
        <dbReference type="ChEBI" id="CHEBI:58405"/>
        <dbReference type="ChEBI" id="CHEBI:60033"/>
        <dbReference type="ChEBI" id="CHEBI:78435"/>
        <dbReference type="EC" id="2.4.99.28"/>
    </reaction>
</comment>
<dbReference type="PANTHER" id="PTHR30474:SF2">
    <property type="entry name" value="PEPTIDOGLYCAN GLYCOSYLTRANSFERASE FTSW-RELATED"/>
    <property type="match status" value="1"/>
</dbReference>
<dbReference type="GO" id="GO:0015648">
    <property type="term" value="F:lipid-linked peptidoglycan transporter activity"/>
    <property type="evidence" value="ECO:0007669"/>
    <property type="project" value="TreeGrafter"/>
</dbReference>
<evidence type="ECO:0000313" key="18">
    <source>
        <dbReference type="Proteomes" id="UP000228812"/>
    </source>
</evidence>
<dbReference type="GO" id="GO:0032153">
    <property type="term" value="C:cell division site"/>
    <property type="evidence" value="ECO:0007669"/>
    <property type="project" value="TreeGrafter"/>
</dbReference>
<dbReference type="AlphaFoldDB" id="A0A2G9Z9I7"/>
<dbReference type="InterPro" id="IPR001182">
    <property type="entry name" value="FtsW/RodA"/>
</dbReference>
<accession>A0A2G9Z9I7</accession>
<feature type="transmembrane region" description="Helical" evidence="16">
    <location>
        <begin position="84"/>
        <end position="103"/>
    </location>
</feature>
<keyword evidence="7 16" id="KW-1133">Transmembrane helix</keyword>
<dbReference type="GO" id="GO:0005886">
    <property type="term" value="C:plasma membrane"/>
    <property type="evidence" value="ECO:0007669"/>
    <property type="project" value="TreeGrafter"/>
</dbReference>
<evidence type="ECO:0000313" key="17">
    <source>
        <dbReference type="EMBL" id="PIP29804.1"/>
    </source>
</evidence>
<feature type="transmembrane region" description="Helical" evidence="16">
    <location>
        <begin position="144"/>
        <end position="165"/>
    </location>
</feature>
<dbReference type="GO" id="GO:0051301">
    <property type="term" value="P:cell division"/>
    <property type="evidence" value="ECO:0007669"/>
    <property type="project" value="InterPro"/>
</dbReference>
<evidence type="ECO:0000256" key="1">
    <source>
        <dbReference type="ARBA" id="ARBA00004141"/>
    </source>
</evidence>